<reference evidence="1 2" key="1">
    <citation type="submission" date="2014-11" db="EMBL/GenBank/DDBJ databases">
        <title>Genetic blueprint of the zoonotic pathogen Toxocara canis.</title>
        <authorList>
            <person name="Zhu X.-Q."/>
            <person name="Korhonen P.K."/>
            <person name="Cai H."/>
            <person name="Young N.D."/>
            <person name="Nejsum P."/>
            <person name="von Samson-Himmelstjerna G."/>
            <person name="Boag P.R."/>
            <person name="Tan P."/>
            <person name="Li Q."/>
            <person name="Min J."/>
            <person name="Yang Y."/>
            <person name="Wang X."/>
            <person name="Fang X."/>
            <person name="Hall R.S."/>
            <person name="Hofmann A."/>
            <person name="Sternberg P.W."/>
            <person name="Jex A.R."/>
            <person name="Gasser R.B."/>
        </authorList>
    </citation>
    <scope>NUCLEOTIDE SEQUENCE [LARGE SCALE GENOMIC DNA]</scope>
    <source>
        <strain evidence="1">PN_DK_2014</strain>
    </source>
</reference>
<proteinExistence type="predicted"/>
<comment type="caution">
    <text evidence="1">The sequence shown here is derived from an EMBL/GenBank/DDBJ whole genome shotgun (WGS) entry which is preliminary data.</text>
</comment>
<accession>A0A0B2V0Y7</accession>
<dbReference type="AlphaFoldDB" id="A0A0B2V0Y7"/>
<feature type="non-terminal residue" evidence="1">
    <location>
        <position position="109"/>
    </location>
</feature>
<keyword evidence="2" id="KW-1185">Reference proteome</keyword>
<gene>
    <name evidence="1" type="ORF">Tcan_01071</name>
</gene>
<evidence type="ECO:0000313" key="1">
    <source>
        <dbReference type="EMBL" id="KHN75164.1"/>
    </source>
</evidence>
<feature type="non-terminal residue" evidence="1">
    <location>
        <position position="1"/>
    </location>
</feature>
<protein>
    <submittedName>
        <fullName evidence="1">Uncharacterized protein</fullName>
    </submittedName>
</protein>
<organism evidence="1 2">
    <name type="scientific">Toxocara canis</name>
    <name type="common">Canine roundworm</name>
    <dbReference type="NCBI Taxonomy" id="6265"/>
    <lineage>
        <taxon>Eukaryota</taxon>
        <taxon>Metazoa</taxon>
        <taxon>Ecdysozoa</taxon>
        <taxon>Nematoda</taxon>
        <taxon>Chromadorea</taxon>
        <taxon>Rhabditida</taxon>
        <taxon>Spirurina</taxon>
        <taxon>Ascaridomorpha</taxon>
        <taxon>Ascaridoidea</taxon>
        <taxon>Toxocaridae</taxon>
        <taxon>Toxocara</taxon>
    </lineage>
</organism>
<evidence type="ECO:0000313" key="2">
    <source>
        <dbReference type="Proteomes" id="UP000031036"/>
    </source>
</evidence>
<dbReference type="Proteomes" id="UP000031036">
    <property type="component" value="Unassembled WGS sequence"/>
</dbReference>
<name>A0A0B2V0Y7_TOXCA</name>
<dbReference type="EMBL" id="JPKZ01002777">
    <property type="protein sequence ID" value="KHN75164.1"/>
    <property type="molecule type" value="Genomic_DNA"/>
</dbReference>
<sequence>ILPVYCRGQIEILILHNTECSVGGITEGACTIKLPHKDVMCTVKDHRISKYLKSFITKILRCFILSTIYRAFRSSHCAVDDIVGCTMLTQNTRLATIRCFSRASSRQCL</sequence>